<dbReference type="PRINTS" id="PR00080">
    <property type="entry name" value="SDRFAMILY"/>
</dbReference>
<dbReference type="GO" id="GO:0016491">
    <property type="term" value="F:oxidoreductase activity"/>
    <property type="evidence" value="ECO:0007669"/>
    <property type="project" value="UniProtKB-KW"/>
</dbReference>
<dbReference type="InterPro" id="IPR057326">
    <property type="entry name" value="KR_dom"/>
</dbReference>
<dbReference type="InterPro" id="IPR020904">
    <property type="entry name" value="Sc_DH/Rdtase_CS"/>
</dbReference>
<comment type="similarity">
    <text evidence="1 3">Belongs to the short-chain dehydrogenases/reductases (SDR) family.</text>
</comment>
<evidence type="ECO:0000259" key="4">
    <source>
        <dbReference type="SMART" id="SM00822"/>
    </source>
</evidence>
<comment type="caution">
    <text evidence="5">The sequence shown here is derived from an EMBL/GenBank/DDBJ whole genome shotgun (WGS) entry which is preliminary data.</text>
</comment>
<dbReference type="SMART" id="SM00822">
    <property type="entry name" value="PKS_KR"/>
    <property type="match status" value="1"/>
</dbReference>
<name>A0ABV3TYQ4_9GAMM</name>
<proteinExistence type="inferred from homology"/>
<keyword evidence="6" id="KW-1185">Reference proteome</keyword>
<dbReference type="RefSeq" id="WP_368376445.1">
    <property type="nucleotide sequence ID" value="NZ_JBFRYB010000001.1"/>
</dbReference>
<gene>
    <name evidence="5" type="ORF">AB4875_12805</name>
</gene>
<dbReference type="InterPro" id="IPR002347">
    <property type="entry name" value="SDR_fam"/>
</dbReference>
<evidence type="ECO:0000313" key="5">
    <source>
        <dbReference type="EMBL" id="MEX1666365.1"/>
    </source>
</evidence>
<dbReference type="InterPro" id="IPR036291">
    <property type="entry name" value="NAD(P)-bd_dom_sf"/>
</dbReference>
<evidence type="ECO:0000256" key="2">
    <source>
        <dbReference type="ARBA" id="ARBA00023002"/>
    </source>
</evidence>
<dbReference type="Pfam" id="PF00106">
    <property type="entry name" value="adh_short"/>
    <property type="match status" value="1"/>
</dbReference>
<dbReference type="SUPFAM" id="SSF51735">
    <property type="entry name" value="NAD(P)-binding Rossmann-fold domains"/>
    <property type="match status" value="1"/>
</dbReference>
<dbReference type="PANTHER" id="PTHR43391:SF82">
    <property type="entry name" value="OXIDOREDUCTASE SADH-RELATED"/>
    <property type="match status" value="1"/>
</dbReference>
<evidence type="ECO:0000256" key="3">
    <source>
        <dbReference type="RuleBase" id="RU000363"/>
    </source>
</evidence>
<feature type="domain" description="Ketoreductase" evidence="4">
    <location>
        <begin position="6"/>
        <end position="191"/>
    </location>
</feature>
<dbReference type="Proteomes" id="UP001557484">
    <property type="component" value="Unassembled WGS sequence"/>
</dbReference>
<dbReference type="EC" id="1.-.-.-" evidence="5"/>
<keyword evidence="2 5" id="KW-0560">Oxidoreductase</keyword>
<dbReference type="PROSITE" id="PS00061">
    <property type="entry name" value="ADH_SHORT"/>
    <property type="match status" value="1"/>
</dbReference>
<reference evidence="5 6" key="1">
    <citation type="journal article" date="2011" name="Int. J. Syst. Evol. Microbiol.">
        <title>Zhongshania antarctica gen. nov., sp. nov. and Zhongshania guokunii sp. nov., gammaproteobacteria respectively isolated from coastal attached (fast) ice and surface seawater of the Antarctic.</title>
        <authorList>
            <person name="Li H.J."/>
            <person name="Zhang X.Y."/>
            <person name="Chen C.X."/>
            <person name="Zhang Y.J."/>
            <person name="Gao Z.M."/>
            <person name="Yu Y."/>
            <person name="Chen X.L."/>
            <person name="Chen B."/>
            <person name="Zhang Y.Z."/>
        </authorList>
    </citation>
    <scope>NUCLEOTIDE SEQUENCE [LARGE SCALE GENOMIC DNA]</scope>
    <source>
        <strain evidence="5 6">R06B22</strain>
    </source>
</reference>
<dbReference type="PRINTS" id="PR00081">
    <property type="entry name" value="GDHRDH"/>
</dbReference>
<organism evidence="5 6">
    <name type="scientific">Zhongshania arctica</name>
    <dbReference type="NCBI Taxonomy" id="3238302"/>
    <lineage>
        <taxon>Bacteria</taxon>
        <taxon>Pseudomonadati</taxon>
        <taxon>Pseudomonadota</taxon>
        <taxon>Gammaproteobacteria</taxon>
        <taxon>Cellvibrionales</taxon>
        <taxon>Spongiibacteraceae</taxon>
        <taxon>Zhongshania</taxon>
    </lineage>
</organism>
<accession>A0ABV3TYQ4</accession>
<evidence type="ECO:0000256" key="1">
    <source>
        <dbReference type="ARBA" id="ARBA00006484"/>
    </source>
</evidence>
<dbReference type="EMBL" id="JBFRYB010000001">
    <property type="protein sequence ID" value="MEX1666365.1"/>
    <property type="molecule type" value="Genomic_DNA"/>
</dbReference>
<protein>
    <submittedName>
        <fullName evidence="5">SDR family NAD(P)-dependent oxidoreductase</fullName>
        <ecNumber evidence="5">1.-.-.-</ecNumber>
    </submittedName>
</protein>
<sequence>MSAIAPVVAISGAASGIGRAIAQLYASRGASLALADLDNLEEVERDCLSRGAKGVLCTKLDVSDRQQVQQWADKAASQFGEVNVVINNAGVNLSGCFEKMSREDFEWLMGINFWGVVNGCEAFVPHLKQASWGHIVNLSSLFGLIAMPNQSAYNAAKFAVRGFTESLALEMAQSPYNIGVSSVHPGGIKTNIVNSARFGQPQTGSANIEAAKKQFNNKLARTSAEQAAQIIVRGIDQKKRRIIVGNDAQFLDIVQRLLPSLYQRLVLRFVP</sequence>
<dbReference type="Gene3D" id="3.40.50.720">
    <property type="entry name" value="NAD(P)-binding Rossmann-like Domain"/>
    <property type="match status" value="1"/>
</dbReference>
<dbReference type="PANTHER" id="PTHR43391">
    <property type="entry name" value="RETINOL DEHYDROGENASE-RELATED"/>
    <property type="match status" value="1"/>
</dbReference>
<evidence type="ECO:0000313" key="6">
    <source>
        <dbReference type="Proteomes" id="UP001557484"/>
    </source>
</evidence>